<dbReference type="GO" id="GO:0005524">
    <property type="term" value="F:ATP binding"/>
    <property type="evidence" value="ECO:0007669"/>
    <property type="project" value="UniProtKB-UniRule"/>
</dbReference>
<feature type="compositionally biased region" description="Low complexity" evidence="12">
    <location>
        <begin position="231"/>
        <end position="264"/>
    </location>
</feature>
<accession>A0A060SWW2</accession>
<dbReference type="SUPFAM" id="SSF56104">
    <property type="entry name" value="SAICAR synthase-like"/>
    <property type="match status" value="1"/>
</dbReference>
<evidence type="ECO:0000259" key="13">
    <source>
        <dbReference type="PROSITE" id="PS51455"/>
    </source>
</evidence>
<dbReference type="PROSITE" id="PS51455">
    <property type="entry name" value="PIPK"/>
    <property type="match status" value="1"/>
</dbReference>
<feature type="compositionally biased region" description="Polar residues" evidence="12">
    <location>
        <begin position="1"/>
        <end position="18"/>
    </location>
</feature>
<gene>
    <name evidence="14" type="ORF">GNLVRS02_ARAD1A08668g</name>
</gene>
<feature type="compositionally biased region" description="Low complexity" evidence="12">
    <location>
        <begin position="825"/>
        <end position="837"/>
    </location>
</feature>
<dbReference type="Gene3D" id="3.30.800.10">
    <property type="entry name" value="Phosphatidylinositol Phosphate Kinase II Beta"/>
    <property type="match status" value="1"/>
</dbReference>
<dbReference type="GO" id="GO:0016308">
    <property type="term" value="F:1-phosphatidylinositol-4-phosphate 5-kinase activity"/>
    <property type="evidence" value="ECO:0007669"/>
    <property type="project" value="UniProtKB-EC"/>
</dbReference>
<dbReference type="EC" id="2.7.1.68" evidence="2"/>
<feature type="compositionally biased region" description="Polar residues" evidence="12">
    <location>
        <begin position="134"/>
        <end position="159"/>
    </location>
</feature>
<dbReference type="GO" id="GO:0046854">
    <property type="term" value="P:phosphatidylinositol phosphate biosynthetic process"/>
    <property type="evidence" value="ECO:0007669"/>
    <property type="project" value="UniProtKB-ARBA"/>
</dbReference>
<evidence type="ECO:0000256" key="10">
    <source>
        <dbReference type="ARBA" id="ARBA00082306"/>
    </source>
</evidence>
<keyword evidence="4 11" id="KW-0808">Transferase</keyword>
<feature type="compositionally biased region" description="Low complexity" evidence="12">
    <location>
        <begin position="26"/>
        <end position="36"/>
    </location>
</feature>
<dbReference type="FunFam" id="3.30.800.10:FF:000009">
    <property type="entry name" value="Phosphatidylinositol 4-phosphate 5-kinase its3"/>
    <property type="match status" value="1"/>
</dbReference>
<dbReference type="CDD" id="cd17303">
    <property type="entry name" value="PIPKc_PIP5K_yeast_like"/>
    <property type="match status" value="1"/>
</dbReference>
<evidence type="ECO:0000313" key="14">
    <source>
        <dbReference type="EMBL" id="CDP33405.1"/>
    </source>
</evidence>
<keyword evidence="5 11" id="KW-0547">Nucleotide-binding</keyword>
<feature type="compositionally biased region" description="Basic and acidic residues" evidence="12">
    <location>
        <begin position="112"/>
        <end position="125"/>
    </location>
</feature>
<evidence type="ECO:0000256" key="7">
    <source>
        <dbReference type="ARBA" id="ARBA00022840"/>
    </source>
</evidence>
<reference evidence="14" key="2">
    <citation type="submission" date="2014-06" db="EMBL/GenBank/DDBJ databases">
        <title>The complete genome of Blastobotrys (Arxula) adeninivorans LS3 - a yeast of biotechnological interest.</title>
        <authorList>
            <person name="Kunze G."/>
            <person name="Gaillardin C."/>
            <person name="Czernicka M."/>
            <person name="Durrens P."/>
            <person name="Martin T."/>
            <person name="Boer E."/>
            <person name="Gabaldon T."/>
            <person name="Cruz J."/>
            <person name="Talla E."/>
            <person name="Marck C."/>
            <person name="Goffeau A."/>
            <person name="Barbe V."/>
            <person name="Baret P."/>
            <person name="Baronian K."/>
            <person name="Beier S."/>
            <person name="Bleykasten C."/>
            <person name="Bode R."/>
            <person name="Casaregola S."/>
            <person name="Despons L."/>
            <person name="Fairhead C."/>
            <person name="Giersberg M."/>
            <person name="Gierski P."/>
            <person name="Hahnel U."/>
            <person name="Hartmann A."/>
            <person name="Jankowska D."/>
            <person name="Jubin C."/>
            <person name="Jung P."/>
            <person name="Lafontaine I."/>
            <person name="Leh-Louis V."/>
            <person name="Lemaire M."/>
            <person name="Marcet-Houben M."/>
            <person name="Mascher M."/>
            <person name="Morel G."/>
            <person name="Richard G.-F."/>
            <person name="Riechen J."/>
            <person name="Sacerdot C."/>
            <person name="Sarkar A."/>
            <person name="Savel G."/>
            <person name="Schacherer J."/>
            <person name="Sherman D."/>
            <person name="Straub M.-L."/>
            <person name="Stein N."/>
            <person name="Thierry A."/>
            <person name="Trautwein-Schult A."/>
            <person name="Westhof E."/>
            <person name="Worch S."/>
            <person name="Dujon B."/>
            <person name="Souciet J.-L."/>
            <person name="Wincker P."/>
            <person name="Scholz U."/>
            <person name="Neuveglise N."/>
        </authorList>
    </citation>
    <scope>NUCLEOTIDE SEQUENCE</scope>
    <source>
        <strain evidence="14">LS3</strain>
    </source>
</reference>
<feature type="compositionally biased region" description="Polar residues" evidence="12">
    <location>
        <begin position="84"/>
        <end position="97"/>
    </location>
</feature>
<dbReference type="SMART" id="SM00330">
    <property type="entry name" value="PIPKc"/>
    <property type="match status" value="1"/>
</dbReference>
<dbReference type="InterPro" id="IPR027483">
    <property type="entry name" value="PInositol-4-P-4/5-kinase_C_sf"/>
</dbReference>
<dbReference type="EMBL" id="HG937691">
    <property type="protein sequence ID" value="CDP33405.1"/>
    <property type="molecule type" value="Genomic_DNA"/>
</dbReference>
<feature type="compositionally biased region" description="Basic and acidic residues" evidence="12">
    <location>
        <begin position="838"/>
        <end position="847"/>
    </location>
</feature>
<dbReference type="PhylomeDB" id="A0A060SWW2"/>
<evidence type="ECO:0000256" key="2">
    <source>
        <dbReference type="ARBA" id="ARBA00012172"/>
    </source>
</evidence>
<evidence type="ECO:0000256" key="1">
    <source>
        <dbReference type="ARBA" id="ARBA00000444"/>
    </source>
</evidence>
<dbReference type="GO" id="GO:0005886">
    <property type="term" value="C:plasma membrane"/>
    <property type="evidence" value="ECO:0007669"/>
    <property type="project" value="TreeGrafter"/>
</dbReference>
<dbReference type="InterPro" id="IPR002498">
    <property type="entry name" value="PInositol-4-P-4/5-kinase_core"/>
</dbReference>
<dbReference type="PANTHER" id="PTHR23086">
    <property type="entry name" value="PHOSPHATIDYLINOSITOL-4-PHOSPHATE 5-KINASE"/>
    <property type="match status" value="1"/>
</dbReference>
<feature type="compositionally biased region" description="Polar residues" evidence="12">
    <location>
        <begin position="803"/>
        <end position="812"/>
    </location>
</feature>
<dbReference type="Gene3D" id="3.30.810.10">
    <property type="entry name" value="2-Layer Sandwich"/>
    <property type="match status" value="1"/>
</dbReference>
<dbReference type="InterPro" id="IPR027484">
    <property type="entry name" value="PInositol-4-P-5-kinase_N"/>
</dbReference>
<keyword evidence="7 11" id="KW-0067">ATP-binding</keyword>
<reference evidence="14" key="1">
    <citation type="submission" date="2014-02" db="EMBL/GenBank/DDBJ databases">
        <authorList>
            <person name="Genoscope - CEA"/>
        </authorList>
    </citation>
    <scope>NUCLEOTIDE SEQUENCE</scope>
    <source>
        <strain evidence="14">LS3</strain>
    </source>
</reference>
<name>A0A060SWW2_BLAAD</name>
<evidence type="ECO:0000256" key="11">
    <source>
        <dbReference type="PROSITE-ProRule" id="PRU00781"/>
    </source>
</evidence>
<keyword evidence="3" id="KW-0597">Phosphoprotein</keyword>
<feature type="compositionally biased region" description="Low complexity" evidence="12">
    <location>
        <begin position="288"/>
        <end position="316"/>
    </location>
</feature>
<evidence type="ECO:0000256" key="3">
    <source>
        <dbReference type="ARBA" id="ARBA00022553"/>
    </source>
</evidence>
<feature type="domain" description="PIPK" evidence="13">
    <location>
        <begin position="393"/>
        <end position="782"/>
    </location>
</feature>
<dbReference type="Pfam" id="PF01504">
    <property type="entry name" value="PIP5K"/>
    <property type="match status" value="1"/>
</dbReference>
<dbReference type="AlphaFoldDB" id="A0A060SWW2"/>
<organism evidence="14">
    <name type="scientific">Blastobotrys adeninivorans</name>
    <name type="common">Yeast</name>
    <name type="synonym">Arxula adeninivorans</name>
    <dbReference type="NCBI Taxonomy" id="409370"/>
    <lineage>
        <taxon>Eukaryota</taxon>
        <taxon>Fungi</taxon>
        <taxon>Dikarya</taxon>
        <taxon>Ascomycota</taxon>
        <taxon>Saccharomycotina</taxon>
        <taxon>Dipodascomycetes</taxon>
        <taxon>Dipodascales</taxon>
        <taxon>Trichomonascaceae</taxon>
        <taxon>Blastobotrys</taxon>
    </lineage>
</organism>
<protein>
    <recommendedName>
        <fullName evidence="2">1-phosphatidylinositol-4-phosphate 5-kinase</fullName>
        <ecNumber evidence="2">2.7.1.68</ecNumber>
    </recommendedName>
    <alternativeName>
        <fullName evidence="10">1-phosphatidylinositol 4-phosphate kinase</fullName>
    </alternativeName>
    <alternativeName>
        <fullName evidence="8">Diphosphoinositide kinase</fullName>
    </alternativeName>
    <alternativeName>
        <fullName evidence="9">PIP5K</fullName>
    </alternativeName>
</protein>
<keyword evidence="6 11" id="KW-0418">Kinase</keyword>
<evidence type="ECO:0000256" key="8">
    <source>
        <dbReference type="ARBA" id="ARBA00078403"/>
    </source>
</evidence>
<evidence type="ECO:0000256" key="5">
    <source>
        <dbReference type="ARBA" id="ARBA00022741"/>
    </source>
</evidence>
<dbReference type="InterPro" id="IPR023610">
    <property type="entry name" value="PInositol-4/5-P-5/4-kinase"/>
</dbReference>
<feature type="region of interest" description="Disordered" evidence="12">
    <location>
        <begin position="789"/>
        <end position="893"/>
    </location>
</feature>
<feature type="compositionally biased region" description="Polar residues" evidence="12">
    <location>
        <begin position="265"/>
        <end position="287"/>
    </location>
</feature>
<evidence type="ECO:0000256" key="9">
    <source>
        <dbReference type="ARBA" id="ARBA00080374"/>
    </source>
</evidence>
<comment type="catalytic activity">
    <reaction evidence="1">
        <text>a 1,2-diacyl-sn-glycero-3-phospho-(1D-myo-inositol 4-phosphate) + ATP = a 1,2-diacyl-sn-glycero-3-phospho-(1D-myo-inositol-4,5-bisphosphate) + ADP + H(+)</text>
        <dbReference type="Rhea" id="RHEA:14425"/>
        <dbReference type="ChEBI" id="CHEBI:15378"/>
        <dbReference type="ChEBI" id="CHEBI:30616"/>
        <dbReference type="ChEBI" id="CHEBI:58178"/>
        <dbReference type="ChEBI" id="CHEBI:58456"/>
        <dbReference type="ChEBI" id="CHEBI:456216"/>
        <dbReference type="EC" id="2.7.1.68"/>
    </reaction>
</comment>
<proteinExistence type="predicted"/>
<dbReference type="PANTHER" id="PTHR23086:SF8">
    <property type="entry name" value="PHOSPHATIDYLINOSITOL 5-PHOSPHATE 4-KINASE, ISOFORM A"/>
    <property type="match status" value="1"/>
</dbReference>
<evidence type="ECO:0000256" key="6">
    <source>
        <dbReference type="ARBA" id="ARBA00022777"/>
    </source>
</evidence>
<evidence type="ECO:0000256" key="12">
    <source>
        <dbReference type="SAM" id="MobiDB-lite"/>
    </source>
</evidence>
<evidence type="ECO:0000256" key="4">
    <source>
        <dbReference type="ARBA" id="ARBA00022679"/>
    </source>
</evidence>
<feature type="region of interest" description="Disordered" evidence="12">
    <location>
        <begin position="1"/>
        <end position="320"/>
    </location>
</feature>
<sequence>MLSIQPHQSTRSNPSSSTTDEENYRSNDWSSRSMSSLATTVESDPEDKNGYVDGSDVFYDPAPSTSTLQFKDTPVLLNVRPRKSPTSQPTDYFTNHDVQALRDDPGIADTQKPMHEDKGKGKLVDEITGDCATTGPQSLPENEATADSNVNGVNNSHNEANGPHGPNGLSELGASPIINGPSHGPVGPLAPETENGSIHTVEPLEPASPGTFRTPFRPPGRSSTDSRDPTASVSSLASAPPRASSLVKVPTHTSTTTPASPGTSYGQPRSSSAHTIHLHQQPQFRQNSAASATSAPRASMSSQISRTSSQRSQRNSVGENALARVSSSLSFVRRRSISAVANRLSTSSILDDNSASAQDIERLREAIIAHRESKRRRREVIEDERVLVGTKVSEGHVNYVTAYNMLTGIRVSVSRCNAKVDHELVDADFKARHKLAFDISGNELTPSARYDFKFKDYSPWVFRHLRALFKLDPADYLISLTSKYIVSELGSPGKSGSFFYFSRDYRFIIKTIHHSEHKMLRRILKDYYNHVKKYPNTLISQFYGLHRVKLPFGRKIHFIVMNNLFPAHRDIHRTYDLKGSTLGRTLAEEPDGTLRKSAVYKDMNWLRHSERIRLGPLKREQFLKQLEIDVALLKRLNIMDYSLLIGIHDLNIGNSERIRDNTLSVFDPEPNISKGKVAELRRALNSANPTALLSGLDAYAEEYRKRDFAFYADSGGFRATDEDNRPLQEIYYLGVIDCLTPYTFYKRVETFWKSLSHPRMAVSAIPAEEYGDRFFNFIKSIVTHPSRTRILVNKRTKNESKPKSTAKQTSSKPEGEGSGAVDSGTATPVTAPTSPTVDIRKPRDDGVHLPALTEASTETSAPISAVATTEPELDAVGMTSAREAPVLRQRATA</sequence>